<dbReference type="NCBIfam" id="TIGR00966">
    <property type="entry name" value="transloc_SecF"/>
    <property type="match status" value="1"/>
</dbReference>
<organism evidence="15 16">
    <name type="scientific">Winogradskyella immobilis</name>
    <dbReference type="NCBI Taxonomy" id="2816852"/>
    <lineage>
        <taxon>Bacteria</taxon>
        <taxon>Pseudomonadati</taxon>
        <taxon>Bacteroidota</taxon>
        <taxon>Flavobacteriia</taxon>
        <taxon>Flavobacteriales</taxon>
        <taxon>Flavobacteriaceae</taxon>
        <taxon>Winogradskyella</taxon>
    </lineage>
</organism>
<comment type="function">
    <text evidence="9">Part of the Sec protein translocase complex. Interacts with the SecYEG preprotein conducting channel. SecDF uses the proton motive force (PMF) to complete protein translocation after the ATP-dependent function of SecA.</text>
</comment>
<feature type="transmembrane region" description="Helical" evidence="9">
    <location>
        <begin position="557"/>
        <end position="575"/>
    </location>
</feature>
<feature type="domain" description="Protein translocase subunit SecDF P1" evidence="13">
    <location>
        <begin position="192"/>
        <end position="246"/>
    </location>
</feature>
<evidence type="ECO:0000259" key="14">
    <source>
        <dbReference type="Pfam" id="PF22599"/>
    </source>
</evidence>
<keyword evidence="3 9" id="KW-1003">Cell membrane</keyword>
<reference evidence="16" key="2">
    <citation type="submission" date="2023-07" db="EMBL/GenBank/DDBJ databases">
        <title>Genome of Winogradskyella sp. E313.</title>
        <authorList>
            <person name="Zhou Y."/>
        </authorList>
    </citation>
    <scope>NUCLEOTIDE SEQUENCE [LARGE SCALE GENOMIC DNA]</scope>
    <source>
        <strain evidence="16">E313</strain>
    </source>
</reference>
<evidence type="ECO:0000256" key="8">
    <source>
        <dbReference type="ARBA" id="ARBA00023136"/>
    </source>
</evidence>
<dbReference type="InterPro" id="IPR022813">
    <property type="entry name" value="SecD/SecF_arch_bac"/>
</dbReference>
<feature type="transmembrane region" description="Helical" evidence="9">
    <location>
        <begin position="504"/>
        <end position="521"/>
    </location>
</feature>
<keyword evidence="8 9" id="KW-0472">Membrane</keyword>
<dbReference type="Pfam" id="PF02355">
    <property type="entry name" value="SecD_SecF_C"/>
    <property type="match status" value="2"/>
</dbReference>
<evidence type="ECO:0000256" key="7">
    <source>
        <dbReference type="ARBA" id="ARBA00023010"/>
    </source>
</evidence>
<comment type="caution">
    <text evidence="9">Lacks conserved residue(s) required for the propagation of feature annotation.</text>
</comment>
<comment type="similarity">
    <text evidence="10">Belongs to the SecD/SecF family. SecF subfamily.</text>
</comment>
<dbReference type="SUPFAM" id="SSF82866">
    <property type="entry name" value="Multidrug efflux transporter AcrB transmembrane domain"/>
    <property type="match status" value="2"/>
</dbReference>
<name>A0ABS8EQG0_9FLAO</name>
<dbReference type="HAMAP" id="MF_01464_B">
    <property type="entry name" value="SecF_B"/>
    <property type="match status" value="1"/>
</dbReference>
<dbReference type="Pfam" id="PF22599">
    <property type="entry name" value="SecDF_P1_head"/>
    <property type="match status" value="1"/>
</dbReference>
<proteinExistence type="inferred from homology"/>
<evidence type="ECO:0000256" key="10">
    <source>
        <dbReference type="HAMAP-Rule" id="MF_01464"/>
    </source>
</evidence>
<sequence length="1004" mass="109690">MQNKGLVKLFALLFGLVSIYQLSFTFKANQVENTAKEVAQTRFPDDAKASNTAELRYLDSLKTEETFNLGIKKFTYSEVKDNAMNLGLDLKGGINAIIQISVKDILKGLANNSKDPTFNQALEDADQLQKDSQDSYLESFYTAFDAIKGDTKLASPDIFANRSLSDDIKFNMSDNEVKSIISTKVDESIVSAFEVLRNRIDGFGVTSPNIQRLGNSGRILLELPGARDRERVVELITTTAQLQFWETYNINEIAGFVLQVNQRLITEEAAKSEAEESTTEAGEAEQVKDSTSNTIESLTGQIEQDTTATQQNNNPLGIQSLGQGGPVIGTFLAKDKGLVIEKLNANRDLLPAEQRYVRFAWAKPQDKDSEFLELYALKGNRDNEPQLSGAVITDAYQEYDPRNRPAVGMTMNAKGSKVWEEMTGVAYTTRGNIAIVLDDIVYSAPGVSTGPIAGGRSQITGEFSLEEATDLANVLRAGKLPASAEIIQADEVGPSLGQEAIDSGVQSFLIALGFVLLWMIFYYGKGGIFADIALLLNILLIFGVLSGLGAVLTLPGIAGIVLTIGISVDANVLIFERIREEIAKGKSQKDSIKDGFANALSSILDANITTGLTALILFVFGTGPIKGFATTLIIGILTSLFTAIFITRLLVDWYINRGGKLDFSTSLTKGFLKNVNINFLGKRKIAYVISGILIAASLGSLFTTGLDQGIDFVGGRTYQVRFAQDVSVEEVKSDLTAVFNSAEVKTIGGNNQLKISTKYKVEDNSTEADEEVQSKLFEAIKKYLPDGITYQEFLDGSGDAKIGKMLSSKVSPTIADDIKKSSFWAVLGSLVVVFLYILIRFKRWQFSLGAVAAVFHDVLIVLGIFSLAWPYMPFSMEIDQAFIAAILTVIGYSLNDTVVVFDRIREYLNEHTKWEFARTINASLNSTLSRTLNTSLTTLVVLLAMFFLGADSLRGFLFALIVGVLVGTYSSLFIATPIMYDTARKGDAAESLKKKVKEEDEENA</sequence>
<feature type="domain" description="Protein export membrane protein SecD/SecF C-terminal" evidence="12">
    <location>
        <begin position="483"/>
        <end position="656"/>
    </location>
</feature>
<feature type="domain" description="Protein export membrane protein SecD/SecF C-terminal" evidence="12">
    <location>
        <begin position="804"/>
        <end position="983"/>
    </location>
</feature>
<feature type="region of interest" description="Disordered" evidence="11">
    <location>
        <begin position="271"/>
        <end position="293"/>
    </location>
</feature>
<dbReference type="NCBIfam" id="NF009585">
    <property type="entry name" value="PRK13024.1-5"/>
    <property type="match status" value="1"/>
</dbReference>
<evidence type="ECO:0000313" key="15">
    <source>
        <dbReference type="EMBL" id="MCC1485479.1"/>
    </source>
</evidence>
<dbReference type="EMBL" id="JAFMPT010000024">
    <property type="protein sequence ID" value="MCC1485479.1"/>
    <property type="molecule type" value="Genomic_DNA"/>
</dbReference>
<dbReference type="Pfam" id="PF07549">
    <property type="entry name" value="Sec_GG"/>
    <property type="match status" value="1"/>
</dbReference>
<comment type="subunit">
    <text evidence="10">Forms a complex with SecD. Part of the essential Sec protein translocation apparatus which comprises SecA, SecYEG and auxiliary proteins SecDF. Other proteins may also be involved.</text>
</comment>
<feature type="transmembrane region" description="Helical" evidence="9">
    <location>
        <begin position="846"/>
        <end position="869"/>
    </location>
</feature>
<evidence type="ECO:0000313" key="16">
    <source>
        <dbReference type="Proteomes" id="UP000778797"/>
    </source>
</evidence>
<dbReference type="InterPro" id="IPR022645">
    <property type="entry name" value="SecD/SecF_bac"/>
</dbReference>
<dbReference type="InterPro" id="IPR048631">
    <property type="entry name" value="SecD_1st"/>
</dbReference>
<feature type="transmembrane region" description="Helical" evidence="9">
    <location>
        <begin position="932"/>
        <end position="950"/>
    </location>
</feature>
<keyword evidence="2 9" id="KW-0813">Transport</keyword>
<dbReference type="Gene3D" id="3.30.1360.200">
    <property type="match status" value="1"/>
</dbReference>
<dbReference type="Gene3D" id="1.20.1640.10">
    <property type="entry name" value="Multidrug efflux transporter AcrB transmembrane domain"/>
    <property type="match status" value="2"/>
</dbReference>
<keyword evidence="7 9" id="KW-0811">Translocation</keyword>
<feature type="transmembrane region" description="Helical" evidence="9">
    <location>
        <begin position="596"/>
        <end position="621"/>
    </location>
</feature>
<dbReference type="HAMAP" id="MF_01463_B">
    <property type="entry name" value="SecD_B"/>
    <property type="match status" value="1"/>
</dbReference>
<keyword evidence="6 9" id="KW-1133">Transmembrane helix</keyword>
<evidence type="ECO:0000256" key="5">
    <source>
        <dbReference type="ARBA" id="ARBA00022927"/>
    </source>
</evidence>
<evidence type="ECO:0000256" key="4">
    <source>
        <dbReference type="ARBA" id="ARBA00022692"/>
    </source>
</evidence>
<dbReference type="PANTHER" id="PTHR30081:SF1">
    <property type="entry name" value="PROTEIN TRANSLOCASE SUBUNIT SECD"/>
    <property type="match status" value="1"/>
</dbReference>
<accession>A0ABS8EQG0</accession>
<dbReference type="Proteomes" id="UP000778797">
    <property type="component" value="Unassembled WGS sequence"/>
</dbReference>
<feature type="transmembrane region" description="Helical" evidence="9">
    <location>
        <begin position="528"/>
        <end position="551"/>
    </location>
</feature>
<feature type="domain" description="SecDF P1 head subdomain" evidence="14">
    <location>
        <begin position="383"/>
        <end position="482"/>
    </location>
</feature>
<feature type="transmembrane region" description="Helical" evidence="9">
    <location>
        <begin position="956"/>
        <end position="975"/>
    </location>
</feature>
<evidence type="ECO:0000256" key="11">
    <source>
        <dbReference type="SAM" id="MobiDB-lite"/>
    </source>
</evidence>
<evidence type="ECO:0000256" key="6">
    <source>
        <dbReference type="ARBA" id="ARBA00022989"/>
    </source>
</evidence>
<keyword evidence="16" id="KW-1185">Reference proteome</keyword>
<dbReference type="InterPro" id="IPR005665">
    <property type="entry name" value="SecF_bac"/>
</dbReference>
<feature type="transmembrane region" description="Helical" evidence="9">
    <location>
        <begin position="685"/>
        <end position="706"/>
    </location>
</feature>
<evidence type="ECO:0000259" key="12">
    <source>
        <dbReference type="Pfam" id="PF02355"/>
    </source>
</evidence>
<evidence type="ECO:0000259" key="13">
    <source>
        <dbReference type="Pfam" id="PF21760"/>
    </source>
</evidence>
<dbReference type="InterPro" id="IPR005791">
    <property type="entry name" value="SecD"/>
</dbReference>
<feature type="transmembrane region" description="Helical" evidence="9">
    <location>
        <begin position="821"/>
        <end position="839"/>
    </location>
</feature>
<dbReference type="Pfam" id="PF21760">
    <property type="entry name" value="SecD_1st"/>
    <property type="match status" value="1"/>
</dbReference>
<keyword evidence="5 9" id="KW-0653">Protein transport</keyword>
<dbReference type="PRINTS" id="PR01755">
    <property type="entry name" value="SECFTRNLCASE"/>
</dbReference>
<dbReference type="NCBIfam" id="TIGR00916">
    <property type="entry name" value="2A0604s01"/>
    <property type="match status" value="2"/>
</dbReference>
<dbReference type="PANTHER" id="PTHR30081">
    <property type="entry name" value="PROTEIN-EXPORT MEMBRANE PROTEIN SEC"/>
    <property type="match status" value="1"/>
</dbReference>
<evidence type="ECO:0000256" key="3">
    <source>
        <dbReference type="ARBA" id="ARBA00022475"/>
    </source>
</evidence>
<comment type="caution">
    <text evidence="15">The sequence shown here is derived from an EMBL/GenBank/DDBJ whole genome shotgun (WGS) entry which is preliminary data.</text>
</comment>
<feature type="transmembrane region" description="Helical" evidence="9">
    <location>
        <begin position="881"/>
        <end position="901"/>
    </location>
</feature>
<dbReference type="InterPro" id="IPR054384">
    <property type="entry name" value="SecDF_P1_head"/>
</dbReference>
<dbReference type="Gene3D" id="3.30.70.3220">
    <property type="match status" value="1"/>
</dbReference>
<dbReference type="InterPro" id="IPR048634">
    <property type="entry name" value="SecD_SecF_C"/>
</dbReference>
<protein>
    <recommendedName>
        <fullName evidence="9 10">Multifunctional fusion protein</fullName>
    </recommendedName>
    <domain>
        <recommendedName>
            <fullName evidence="9">Protein translocase subunit SecD</fullName>
        </recommendedName>
    </domain>
    <domain>
        <recommendedName>
            <fullName evidence="10">Protein-export membrane protein SecF</fullName>
        </recommendedName>
    </domain>
</protein>
<keyword evidence="4 9" id="KW-0812">Transmembrane</keyword>
<evidence type="ECO:0000256" key="9">
    <source>
        <dbReference type="HAMAP-Rule" id="MF_01463"/>
    </source>
</evidence>
<comment type="similarity">
    <text evidence="9">Belongs to the SecD/SecF family. SecD subfamily.</text>
</comment>
<gene>
    <name evidence="15" type="primary">secDF</name>
    <name evidence="9" type="synonym">secD</name>
    <name evidence="10" type="synonym">secF</name>
    <name evidence="15" type="ORF">J1C55_12810</name>
</gene>
<dbReference type="NCBIfam" id="TIGR01129">
    <property type="entry name" value="secD"/>
    <property type="match status" value="1"/>
</dbReference>
<dbReference type="InterPro" id="IPR022646">
    <property type="entry name" value="SecD/SecF_CS"/>
</dbReference>
<evidence type="ECO:0000256" key="1">
    <source>
        <dbReference type="ARBA" id="ARBA00004651"/>
    </source>
</evidence>
<dbReference type="RefSeq" id="WP_227477971.1">
    <property type="nucleotide sequence ID" value="NZ_JAFMPT010000024.1"/>
</dbReference>
<feature type="transmembrane region" description="Helical" evidence="9">
    <location>
        <begin position="627"/>
        <end position="651"/>
    </location>
</feature>
<evidence type="ECO:0000256" key="2">
    <source>
        <dbReference type="ARBA" id="ARBA00022448"/>
    </source>
</evidence>
<comment type="subcellular location">
    <subcellularLocation>
        <location evidence="1 9">Cell membrane</location>
        <topology evidence="1 9">Multi-pass membrane protein</topology>
    </subcellularLocation>
</comment>
<comment type="subunit">
    <text evidence="9">Forms a complex with SecF. Part of the essential Sec protein translocation apparatus which comprises SecA, SecYEG and auxiliary proteins SecDF. Other proteins may also be involved.</text>
</comment>
<dbReference type="InterPro" id="IPR055344">
    <property type="entry name" value="SecD_SecF_C_bact"/>
</dbReference>
<reference evidence="16" key="1">
    <citation type="submission" date="2021-03" db="EMBL/GenBank/DDBJ databases">
        <title>Genome of Cognatishimia sp. F0-27.</title>
        <authorList>
            <person name="Ping X."/>
        </authorList>
    </citation>
    <scope>NUCLEOTIDE SEQUENCE [LARGE SCALE GENOMIC DNA]</scope>
    <source>
        <strain evidence="16">E313</strain>
    </source>
</reference>